<dbReference type="OrthoDB" id="4541885at2"/>
<comment type="caution">
    <text evidence="2">The sequence shown here is derived from an EMBL/GenBank/DDBJ whole genome shotgun (WGS) entry which is preliminary data.</text>
</comment>
<keyword evidence="3" id="KW-1185">Reference proteome</keyword>
<dbReference type="EMBL" id="SSMQ01000030">
    <property type="protein sequence ID" value="TKD03294.1"/>
    <property type="molecule type" value="Genomic_DNA"/>
</dbReference>
<evidence type="ECO:0000256" key="1">
    <source>
        <dbReference type="SAM" id="MobiDB-lite"/>
    </source>
</evidence>
<reference evidence="2 3" key="1">
    <citation type="submission" date="2019-04" db="EMBL/GenBank/DDBJ databases">
        <authorList>
            <person name="Li Y."/>
            <person name="Wang J."/>
        </authorList>
    </citation>
    <scope>NUCLEOTIDE SEQUENCE [LARGE SCALE GENOMIC DNA]</scope>
    <source>
        <strain evidence="2 3">DSM 14668</strain>
    </source>
</reference>
<sequence>MRAPRPALHTEREMAPHDPSPGQAGCRTVPSPTGLLYPPAVRARFSPRLACPALLAAACASHPPDPSSRPPTPLASAAPPVAVAAGSAKPAPTPAPDTSPPTGTLTGDVEVRLHIPAWDALIARDTTIVIEPDFVTLAGYDTKTGALRFRKKLLPEAARGRHTLGLRGDKVVYWAADQLVTLDPTTGAHDAPARVPPNGTCTLVTRGAACAFACECTLQIVDCKTLAPLEKASFEKTHIEEWDPDGTPSSGCYGRGTTLVGGHGQTTVVLVEDKTKPIVGRLSHPLVLLGLDAKTGAVRYRTPNPPGEPPRDDPTFSPDGKLFWLVSSAEEVTVFDTETGARRWASPPEANIDRVQKSFLAWSNNPPGLFRFAEDAAFLHDIRTGKPVWRAKVPAGAFAVPRGTHLPFYAVETNGDPPLDLLLLDPANGAVTTTVHIPAGTTVHDDPSGGFYLENKDLVAYDVAGKERARAVAPLPNLHAFSDFVTVSGGDQFAVLDRDKLAPVLTATGSLAAMPGSTLAGGVLLYRWVKKGAEVGEVMLVARRAAAP</sequence>
<organism evidence="2 3">
    <name type="scientific">Polyangium fumosum</name>
    <dbReference type="NCBI Taxonomy" id="889272"/>
    <lineage>
        <taxon>Bacteria</taxon>
        <taxon>Pseudomonadati</taxon>
        <taxon>Myxococcota</taxon>
        <taxon>Polyangia</taxon>
        <taxon>Polyangiales</taxon>
        <taxon>Polyangiaceae</taxon>
        <taxon>Polyangium</taxon>
    </lineage>
</organism>
<evidence type="ECO:0000313" key="2">
    <source>
        <dbReference type="EMBL" id="TKD03294.1"/>
    </source>
</evidence>
<evidence type="ECO:0000313" key="3">
    <source>
        <dbReference type="Proteomes" id="UP000309215"/>
    </source>
</evidence>
<feature type="region of interest" description="Disordered" evidence="1">
    <location>
        <begin position="1"/>
        <end position="33"/>
    </location>
</feature>
<feature type="compositionally biased region" description="Low complexity" evidence="1">
    <location>
        <begin position="74"/>
        <end position="90"/>
    </location>
</feature>
<dbReference type="SUPFAM" id="SSF50998">
    <property type="entry name" value="Quinoprotein alcohol dehydrogenase-like"/>
    <property type="match status" value="1"/>
</dbReference>
<dbReference type="Proteomes" id="UP000309215">
    <property type="component" value="Unassembled WGS sequence"/>
</dbReference>
<proteinExistence type="predicted"/>
<accession>A0A4U1J7H0</accession>
<dbReference type="AlphaFoldDB" id="A0A4U1J7H0"/>
<evidence type="ECO:0008006" key="4">
    <source>
        <dbReference type="Google" id="ProtNLM"/>
    </source>
</evidence>
<protein>
    <recommendedName>
        <fullName evidence="4">PQQ-binding-like beta-propeller repeat protein</fullName>
    </recommendedName>
</protein>
<gene>
    <name evidence="2" type="ORF">E8A74_26545</name>
</gene>
<name>A0A4U1J7H0_9BACT</name>
<feature type="compositionally biased region" description="Pro residues" evidence="1">
    <location>
        <begin position="63"/>
        <end position="73"/>
    </location>
</feature>
<dbReference type="InterPro" id="IPR011047">
    <property type="entry name" value="Quinoprotein_ADH-like_sf"/>
</dbReference>
<dbReference type="Gene3D" id="2.130.10.10">
    <property type="entry name" value="YVTN repeat-like/Quinoprotein amine dehydrogenase"/>
    <property type="match status" value="1"/>
</dbReference>
<dbReference type="InterPro" id="IPR015943">
    <property type="entry name" value="WD40/YVTN_repeat-like_dom_sf"/>
</dbReference>
<feature type="region of interest" description="Disordered" evidence="1">
    <location>
        <begin position="60"/>
        <end position="107"/>
    </location>
</feature>